<keyword evidence="7" id="KW-1185">Reference proteome</keyword>
<keyword evidence="4" id="KW-0472">Membrane</keyword>
<dbReference type="Pfam" id="PF00373">
    <property type="entry name" value="FERM_M"/>
    <property type="match status" value="1"/>
</dbReference>
<feature type="compositionally biased region" description="Basic and acidic residues" evidence="3">
    <location>
        <begin position="534"/>
        <end position="547"/>
    </location>
</feature>
<dbReference type="SUPFAM" id="SSF50729">
    <property type="entry name" value="PH domain-like"/>
    <property type="match status" value="1"/>
</dbReference>
<dbReference type="Pfam" id="PF09380">
    <property type="entry name" value="FERM_C"/>
    <property type="match status" value="1"/>
</dbReference>
<keyword evidence="4" id="KW-1133">Transmembrane helix</keyword>
<dbReference type="PANTHER" id="PTHR23280">
    <property type="entry name" value="4.1 G PROTEIN"/>
    <property type="match status" value="1"/>
</dbReference>
<feature type="compositionally biased region" description="Acidic residues" evidence="3">
    <location>
        <begin position="398"/>
        <end position="412"/>
    </location>
</feature>
<evidence type="ECO:0000256" key="4">
    <source>
        <dbReference type="SAM" id="Phobius"/>
    </source>
</evidence>
<protein>
    <recommendedName>
        <fullName evidence="5">FERM domain-containing protein</fullName>
    </recommendedName>
</protein>
<evidence type="ECO:0000313" key="6">
    <source>
        <dbReference type="EMBL" id="CAH0113623.1"/>
    </source>
</evidence>
<dbReference type="GO" id="GO:0005856">
    <property type="term" value="C:cytoskeleton"/>
    <property type="evidence" value="ECO:0007669"/>
    <property type="project" value="TreeGrafter"/>
</dbReference>
<feature type="domain" description="FERM" evidence="5">
    <location>
        <begin position="14"/>
        <end position="304"/>
    </location>
</feature>
<dbReference type="PROSITE" id="PS50057">
    <property type="entry name" value="FERM_3"/>
    <property type="match status" value="1"/>
</dbReference>
<feature type="region of interest" description="Disordered" evidence="3">
    <location>
        <begin position="517"/>
        <end position="577"/>
    </location>
</feature>
<proteinExistence type="predicted"/>
<dbReference type="CDD" id="cd13192">
    <property type="entry name" value="FERM_C_FRMD3_FRMD5"/>
    <property type="match status" value="1"/>
</dbReference>
<dbReference type="Gene3D" id="2.30.29.30">
    <property type="entry name" value="Pleckstrin-homology domain (PH domain)/Phosphotyrosine-binding domain (PTB)"/>
    <property type="match status" value="1"/>
</dbReference>
<dbReference type="InterPro" id="IPR035963">
    <property type="entry name" value="FERM_2"/>
</dbReference>
<feature type="compositionally biased region" description="Polar residues" evidence="3">
    <location>
        <begin position="517"/>
        <end position="531"/>
    </location>
</feature>
<keyword evidence="2" id="KW-0965">Cell junction</keyword>
<dbReference type="InterPro" id="IPR014352">
    <property type="entry name" value="FERM/acyl-CoA-bd_prot_sf"/>
</dbReference>
<dbReference type="SMART" id="SM00295">
    <property type="entry name" value="B41"/>
    <property type="match status" value="1"/>
</dbReference>
<comment type="caution">
    <text evidence="6">The sequence shown here is derived from an EMBL/GenBank/DDBJ whole genome shotgun (WGS) entry which is preliminary data.</text>
</comment>
<dbReference type="InterPro" id="IPR018980">
    <property type="entry name" value="FERM_PH-like_C"/>
</dbReference>
<feature type="compositionally biased region" description="Basic and acidic residues" evidence="3">
    <location>
        <begin position="434"/>
        <end position="457"/>
    </location>
</feature>
<dbReference type="GO" id="GO:0070161">
    <property type="term" value="C:anchoring junction"/>
    <property type="evidence" value="ECO:0007669"/>
    <property type="project" value="UniProtKB-SubCell"/>
</dbReference>
<feature type="transmembrane region" description="Helical" evidence="4">
    <location>
        <begin position="638"/>
        <end position="660"/>
    </location>
</feature>
<dbReference type="PANTHER" id="PTHR23280:SF32">
    <property type="entry name" value="FI22325P1"/>
    <property type="match status" value="1"/>
</dbReference>
<feature type="compositionally biased region" description="Polar residues" evidence="3">
    <location>
        <begin position="458"/>
        <end position="467"/>
    </location>
</feature>
<name>A0A8J2WQP1_9CRUS</name>
<evidence type="ECO:0000256" key="3">
    <source>
        <dbReference type="SAM" id="MobiDB-lite"/>
    </source>
</evidence>
<dbReference type="GO" id="GO:0031032">
    <property type="term" value="P:actomyosin structure organization"/>
    <property type="evidence" value="ECO:0007669"/>
    <property type="project" value="TreeGrafter"/>
</dbReference>
<dbReference type="CDD" id="cd14473">
    <property type="entry name" value="FERM_B-lobe"/>
    <property type="match status" value="1"/>
</dbReference>
<accession>A0A8J2WQP1</accession>
<dbReference type="FunFam" id="3.10.20.90:FF:000002">
    <property type="entry name" value="Erythrocyte protein band 4.1-like 3"/>
    <property type="match status" value="1"/>
</dbReference>
<feature type="compositionally biased region" description="Basic and acidic residues" evidence="3">
    <location>
        <begin position="413"/>
        <end position="422"/>
    </location>
</feature>
<reference evidence="6" key="1">
    <citation type="submission" date="2021-11" db="EMBL/GenBank/DDBJ databases">
        <authorList>
            <person name="Schell T."/>
        </authorList>
    </citation>
    <scope>NUCLEOTIDE SEQUENCE</scope>
    <source>
        <strain evidence="6">M5</strain>
    </source>
</reference>
<evidence type="ECO:0000256" key="1">
    <source>
        <dbReference type="ARBA" id="ARBA00004282"/>
    </source>
</evidence>
<dbReference type="AlphaFoldDB" id="A0A8J2WQP1"/>
<dbReference type="InterPro" id="IPR019749">
    <property type="entry name" value="Band_41_domain"/>
</dbReference>
<dbReference type="PRINTS" id="PR00935">
    <property type="entry name" value="BAND41"/>
</dbReference>
<evidence type="ECO:0000313" key="7">
    <source>
        <dbReference type="Proteomes" id="UP000789390"/>
    </source>
</evidence>
<dbReference type="EMBL" id="CAKKLH010000343">
    <property type="protein sequence ID" value="CAH0113623.1"/>
    <property type="molecule type" value="Genomic_DNA"/>
</dbReference>
<dbReference type="SUPFAM" id="SSF54236">
    <property type="entry name" value="Ubiquitin-like"/>
    <property type="match status" value="1"/>
</dbReference>
<dbReference type="OrthoDB" id="6266673at2759"/>
<dbReference type="InterPro" id="IPR011993">
    <property type="entry name" value="PH-like_dom_sf"/>
</dbReference>
<feature type="compositionally biased region" description="Low complexity" evidence="3">
    <location>
        <begin position="549"/>
        <end position="562"/>
    </location>
</feature>
<dbReference type="Pfam" id="PF09379">
    <property type="entry name" value="FERM_N"/>
    <property type="match status" value="1"/>
</dbReference>
<dbReference type="Proteomes" id="UP000789390">
    <property type="component" value="Unassembled WGS sequence"/>
</dbReference>
<keyword evidence="4" id="KW-0812">Transmembrane</keyword>
<dbReference type="InterPro" id="IPR018979">
    <property type="entry name" value="FERM_N"/>
</dbReference>
<dbReference type="GO" id="GO:0048731">
    <property type="term" value="P:system development"/>
    <property type="evidence" value="ECO:0007669"/>
    <property type="project" value="UniProtKB-ARBA"/>
</dbReference>
<dbReference type="SMART" id="SM01196">
    <property type="entry name" value="FERM_C"/>
    <property type="match status" value="1"/>
</dbReference>
<dbReference type="SUPFAM" id="SSF47031">
    <property type="entry name" value="Second domain of FERM"/>
    <property type="match status" value="1"/>
</dbReference>
<sequence length="699" mass="79018">MLKFSSKSDVNAECKCIVRLLDDSEVIECDIQPRCKAQYLLDYVCEQLDVLEKDYFGLRYVDHHKQRKWFDFTKSVANQVRDAHNLVLCFRVKFYPPDPMRLQEATRYQLYLQLKRDLQHGRLYSPGPGHDLAFLAALCLQEELGDYDPERHLPGYVSDMNLVLNQSEKLENQVEEFHSGRVGALVGISASQAVNAFLKKAATLDTYGVDPHPVKDPRGARLYIGTNHSGVATFYNGRRTHHFRWIDISKLNYEGKMFIIHLIIMEDARTKKKHTVGFKCATSSACRHLWRYSVEQRIFFTFTSSAEIPAVVTGGSFFSRGSKVRYSGRVERELALEEVALLAAAAAASNQEHDDGGGGELNPADPASMSSSGATGRRHRSAAYASRRSASEPIRGDDFEDYEDDEEETDDLSFDRPHRSTERNTPNGSRRNRNHDDPLPRQRHHHDQDVPEGHDSYEASSCGSGASQDDRSDVASWVALDLRGLPRHHLQHQQPHHSNGYDTLTIDSDFYGYAGSTTGSTAADPSNNSWSLHPDQDHHWRERDHSGSRHSASPAHYSSSSSRYKDEPSDGWLEPVPRQRRRRELKLSEQVLRAAIPLLPPGGGSLIPAGPSPVGSTSTANALKRQIQHPCKMWTKRFLLLGTSLFTAFSFMALTLILVYETDFHWAIHLRHWPEMVFIQRHLYIPLRNLFPIGSSSSA</sequence>
<dbReference type="CDD" id="cd17102">
    <property type="entry name" value="FERM_F1_FRMD3"/>
    <property type="match status" value="1"/>
</dbReference>
<comment type="subcellular location">
    <subcellularLocation>
        <location evidence="1">Cell junction</location>
    </subcellularLocation>
</comment>
<gene>
    <name evidence="6" type="ORF">DGAL_LOCUS17523</name>
</gene>
<dbReference type="InterPro" id="IPR000299">
    <property type="entry name" value="FERM_domain"/>
</dbReference>
<dbReference type="FunFam" id="2.30.29.30:FF:000381">
    <property type="entry name" value="FERM domain-containing protein"/>
    <property type="match status" value="1"/>
</dbReference>
<dbReference type="InterPro" id="IPR019748">
    <property type="entry name" value="FERM_central"/>
</dbReference>
<dbReference type="GO" id="GO:0009887">
    <property type="term" value="P:animal organ morphogenesis"/>
    <property type="evidence" value="ECO:0007669"/>
    <property type="project" value="UniProtKB-ARBA"/>
</dbReference>
<evidence type="ECO:0000259" key="5">
    <source>
        <dbReference type="PROSITE" id="PS50057"/>
    </source>
</evidence>
<dbReference type="FunFam" id="1.20.80.10:FF:000032">
    <property type="entry name" value="FERM domain-containing protein"/>
    <property type="match status" value="1"/>
</dbReference>
<feature type="region of interest" description="Disordered" evidence="3">
    <location>
        <begin position="350"/>
        <end position="471"/>
    </location>
</feature>
<dbReference type="InterPro" id="IPR029071">
    <property type="entry name" value="Ubiquitin-like_domsf"/>
</dbReference>
<dbReference type="Gene3D" id="1.20.80.10">
    <property type="match status" value="1"/>
</dbReference>
<evidence type="ECO:0000256" key="2">
    <source>
        <dbReference type="ARBA" id="ARBA00022949"/>
    </source>
</evidence>
<dbReference type="Gene3D" id="3.10.20.90">
    <property type="entry name" value="Phosphatidylinositol 3-kinase Catalytic Subunit, Chain A, domain 1"/>
    <property type="match status" value="1"/>
</dbReference>
<dbReference type="GO" id="GO:0071944">
    <property type="term" value="C:cell periphery"/>
    <property type="evidence" value="ECO:0007669"/>
    <property type="project" value="UniProtKB-ARBA"/>
</dbReference>
<organism evidence="6 7">
    <name type="scientific">Daphnia galeata</name>
    <dbReference type="NCBI Taxonomy" id="27404"/>
    <lineage>
        <taxon>Eukaryota</taxon>
        <taxon>Metazoa</taxon>
        <taxon>Ecdysozoa</taxon>
        <taxon>Arthropoda</taxon>
        <taxon>Crustacea</taxon>
        <taxon>Branchiopoda</taxon>
        <taxon>Diplostraca</taxon>
        <taxon>Cladocera</taxon>
        <taxon>Anomopoda</taxon>
        <taxon>Daphniidae</taxon>
        <taxon>Daphnia</taxon>
    </lineage>
</organism>